<proteinExistence type="predicted"/>
<dbReference type="PATRIC" id="fig|502682.8.peg.1376"/>
<accession>A0A0G9MPT5</accession>
<keyword evidence="2" id="KW-1185">Reference proteome</keyword>
<evidence type="ECO:0000313" key="1">
    <source>
        <dbReference type="EMBL" id="KLE31313.1"/>
    </source>
</evidence>
<sequence length="64" mass="6931">MQTVLEFLVQFLLALAGAIGVAIAWVGGMALLCGAGIGGCGFWWTLRRRKRRALEKLKEITPGD</sequence>
<dbReference type="EMBL" id="LBHC01000002">
    <property type="protein sequence ID" value="KLE31313.1"/>
    <property type="molecule type" value="Genomic_DNA"/>
</dbReference>
<evidence type="ECO:0000313" key="2">
    <source>
        <dbReference type="Proteomes" id="UP000053070"/>
    </source>
</evidence>
<organism evidence="1 2">
    <name type="scientific">Aurantiacibacter gangjinensis</name>
    <dbReference type="NCBI Taxonomy" id="502682"/>
    <lineage>
        <taxon>Bacteria</taxon>
        <taxon>Pseudomonadati</taxon>
        <taxon>Pseudomonadota</taxon>
        <taxon>Alphaproteobacteria</taxon>
        <taxon>Sphingomonadales</taxon>
        <taxon>Erythrobacteraceae</taxon>
        <taxon>Aurantiacibacter</taxon>
    </lineage>
</organism>
<dbReference type="KEGG" id="egn:BMF35_a0347"/>
<dbReference type="Proteomes" id="UP000053070">
    <property type="component" value="Unassembled WGS sequence"/>
</dbReference>
<dbReference type="RefSeq" id="WP_047006665.1">
    <property type="nucleotide sequence ID" value="NZ_CP018097.1"/>
</dbReference>
<dbReference type="STRING" id="502682.BMF35_a0347"/>
<dbReference type="AlphaFoldDB" id="A0A0G9MPT5"/>
<gene>
    <name evidence="1" type="ORF">AAW01_06760</name>
</gene>
<name>A0A0G9MPT5_9SPHN</name>
<reference evidence="1 2" key="1">
    <citation type="submission" date="2015-04" db="EMBL/GenBank/DDBJ databases">
        <title>The draft genome sequence of Erythrobacr gangjinensis K7-2.</title>
        <authorList>
            <person name="Zhuang L."/>
            <person name="Liu Y."/>
            <person name="Shao Z."/>
        </authorList>
    </citation>
    <scope>NUCLEOTIDE SEQUENCE [LARGE SCALE GENOMIC DNA]</scope>
    <source>
        <strain evidence="1 2">K7-2</strain>
    </source>
</reference>
<comment type="caution">
    <text evidence="1">The sequence shown here is derived from an EMBL/GenBank/DDBJ whole genome shotgun (WGS) entry which is preliminary data.</text>
</comment>
<protein>
    <submittedName>
        <fullName evidence="1">Uncharacterized protein</fullName>
    </submittedName>
</protein>